<organism evidence="1 2">
    <name type="scientific">Alteraurantiacibacter aquimixticola</name>
    <dbReference type="NCBI Taxonomy" id="2489173"/>
    <lineage>
        <taxon>Bacteria</taxon>
        <taxon>Pseudomonadati</taxon>
        <taxon>Pseudomonadota</taxon>
        <taxon>Alphaproteobacteria</taxon>
        <taxon>Sphingomonadales</taxon>
        <taxon>Erythrobacteraceae</taxon>
        <taxon>Alteraurantiacibacter</taxon>
    </lineage>
</organism>
<protein>
    <submittedName>
        <fullName evidence="1">Uncharacterized protein</fullName>
    </submittedName>
</protein>
<proteinExistence type="predicted"/>
<accession>A0A4T3F4W9</accession>
<sequence>MDTPPAPIFTPAPTSPATLAQLDELVGNSRAAHARFQEAAGNARAPVRAAAGSPVGSDSWARAQVQVAALESVRSEALMALAEIDSLYAEAAVSGGEVAQLEQARSDVSAMVADEDRLIAELLGQIGS</sequence>
<evidence type="ECO:0000313" key="1">
    <source>
        <dbReference type="EMBL" id="TIX50558.1"/>
    </source>
</evidence>
<evidence type="ECO:0000313" key="2">
    <source>
        <dbReference type="Proteomes" id="UP000309389"/>
    </source>
</evidence>
<keyword evidence="2" id="KW-1185">Reference proteome</keyword>
<dbReference type="Proteomes" id="UP000309389">
    <property type="component" value="Unassembled WGS sequence"/>
</dbReference>
<dbReference type="AlphaFoldDB" id="A0A4T3F4W9"/>
<dbReference type="EMBL" id="SSHH01000002">
    <property type="protein sequence ID" value="TIX50558.1"/>
    <property type="molecule type" value="Genomic_DNA"/>
</dbReference>
<name>A0A4T3F4W9_9SPHN</name>
<dbReference type="RefSeq" id="WP_136693578.1">
    <property type="nucleotide sequence ID" value="NZ_SSHH01000002.1"/>
</dbReference>
<comment type="caution">
    <text evidence="1">The sequence shown here is derived from an EMBL/GenBank/DDBJ whole genome shotgun (WGS) entry which is preliminary data.</text>
</comment>
<gene>
    <name evidence="1" type="ORF">E5222_09840</name>
</gene>
<reference evidence="1 2" key="1">
    <citation type="submission" date="2019-04" db="EMBL/GenBank/DDBJ databases">
        <title>Altererythrobacter aquimixticola sp. nov., isolated from sediment of junction between the ocean and a freshwater spring.</title>
        <authorList>
            <person name="Yoon J.-H."/>
        </authorList>
    </citation>
    <scope>NUCLEOTIDE SEQUENCE [LARGE SCALE GENOMIC DNA]</scope>
    <source>
        <strain evidence="1 2">SSKS-13</strain>
    </source>
</reference>